<proteinExistence type="predicted"/>
<dbReference type="Proteomes" id="UP000467637">
    <property type="component" value="Unassembled WGS sequence"/>
</dbReference>
<sequence length="119" mass="13560">MYIFHVRRSLSKIKKRWIAPALAANFAKTKKGPSTAGRTACTWADGKTIFMKIKDKIGRKTKKGPIRQPKLAVRIGPLIMNIIGEVNLNNKKPYPIAEAIEQSLLSVRIRFLYWILQIN</sequence>
<evidence type="ECO:0000313" key="2">
    <source>
        <dbReference type="Proteomes" id="UP000467637"/>
    </source>
</evidence>
<keyword evidence="2" id="KW-1185">Reference proteome</keyword>
<evidence type="ECO:0000313" key="1">
    <source>
        <dbReference type="EMBL" id="MVQ33371.1"/>
    </source>
</evidence>
<accession>A0ABW9U1H4</accession>
<organism evidence="1 2">
    <name type="scientific">Paenibacillus anseongense</name>
    <dbReference type="NCBI Taxonomy" id="2682845"/>
    <lineage>
        <taxon>Bacteria</taxon>
        <taxon>Bacillati</taxon>
        <taxon>Bacillota</taxon>
        <taxon>Bacilli</taxon>
        <taxon>Bacillales</taxon>
        <taxon>Paenibacillaceae</taxon>
        <taxon>Paenibacillus</taxon>
    </lineage>
</organism>
<protein>
    <submittedName>
        <fullName evidence="1">Uncharacterized protein</fullName>
    </submittedName>
</protein>
<name>A0ABW9U1H4_9BACL</name>
<dbReference type="EMBL" id="WSEM01000003">
    <property type="protein sequence ID" value="MVQ33371.1"/>
    <property type="molecule type" value="Genomic_DNA"/>
</dbReference>
<comment type="caution">
    <text evidence="1">The sequence shown here is derived from an EMBL/GenBank/DDBJ whole genome shotgun (WGS) entry which is preliminary data.</text>
</comment>
<dbReference type="RefSeq" id="WP_157317542.1">
    <property type="nucleotide sequence ID" value="NZ_WSEM01000003.1"/>
</dbReference>
<reference evidence="1 2" key="1">
    <citation type="submission" date="2019-12" db="EMBL/GenBank/DDBJ databases">
        <authorList>
            <person name="Huq M.A."/>
        </authorList>
    </citation>
    <scope>NUCLEOTIDE SEQUENCE [LARGE SCALE GENOMIC DNA]</scope>
    <source>
        <strain evidence="1 2">MAH-34</strain>
    </source>
</reference>
<gene>
    <name evidence="1" type="ORF">GON05_01795</name>
</gene>